<evidence type="ECO:0000313" key="1">
    <source>
        <dbReference type="EMBL" id="KZT23412.1"/>
    </source>
</evidence>
<dbReference type="PANTHER" id="PTHR39214">
    <property type="entry name" value="MICROBODY (PEROXISOME) BIOGENESIS PROTEIN PEROXIN 8 (EUROFUNG)"/>
    <property type="match status" value="1"/>
</dbReference>
<evidence type="ECO:0000313" key="2">
    <source>
        <dbReference type="Proteomes" id="UP000076761"/>
    </source>
</evidence>
<reference evidence="1 2" key="1">
    <citation type="journal article" date="2016" name="Mol. Biol. Evol.">
        <title>Comparative Genomics of Early-Diverging Mushroom-Forming Fungi Provides Insights into the Origins of Lignocellulose Decay Capabilities.</title>
        <authorList>
            <person name="Nagy L.G."/>
            <person name="Riley R."/>
            <person name="Tritt A."/>
            <person name="Adam C."/>
            <person name="Daum C."/>
            <person name="Floudas D."/>
            <person name="Sun H."/>
            <person name="Yadav J.S."/>
            <person name="Pangilinan J."/>
            <person name="Larsson K.H."/>
            <person name="Matsuura K."/>
            <person name="Barry K."/>
            <person name="Labutti K."/>
            <person name="Kuo R."/>
            <person name="Ohm R.A."/>
            <person name="Bhattacharya S.S."/>
            <person name="Shirouzu T."/>
            <person name="Yoshinaga Y."/>
            <person name="Martin F.M."/>
            <person name="Grigoriev I.V."/>
            <person name="Hibbett D.S."/>
        </authorList>
    </citation>
    <scope>NUCLEOTIDE SEQUENCE [LARGE SCALE GENOMIC DNA]</scope>
    <source>
        <strain evidence="1 2">HHB14362 ss-1</strain>
    </source>
</reference>
<name>A0A165R7G0_9AGAM</name>
<dbReference type="EMBL" id="KV425585">
    <property type="protein sequence ID" value="KZT23412.1"/>
    <property type="molecule type" value="Genomic_DNA"/>
</dbReference>
<proteinExistence type="predicted"/>
<dbReference type="STRING" id="1314782.A0A165R7G0"/>
<dbReference type="AlphaFoldDB" id="A0A165R7G0"/>
<dbReference type="PANTHER" id="PTHR39214:SF1">
    <property type="entry name" value="MICROBODY (PEROXISOME) BIOGENESIS PROTEIN PEROXIN 8 (EUROFUNG)"/>
    <property type="match status" value="1"/>
</dbReference>
<dbReference type="InterPro" id="IPR055334">
    <property type="entry name" value="PEX8-like"/>
</dbReference>
<dbReference type="OrthoDB" id="2357318at2759"/>
<organism evidence="1 2">
    <name type="scientific">Neolentinus lepideus HHB14362 ss-1</name>
    <dbReference type="NCBI Taxonomy" id="1314782"/>
    <lineage>
        <taxon>Eukaryota</taxon>
        <taxon>Fungi</taxon>
        <taxon>Dikarya</taxon>
        <taxon>Basidiomycota</taxon>
        <taxon>Agaricomycotina</taxon>
        <taxon>Agaricomycetes</taxon>
        <taxon>Gloeophyllales</taxon>
        <taxon>Gloeophyllaceae</taxon>
        <taxon>Neolentinus</taxon>
    </lineage>
</organism>
<keyword evidence="2" id="KW-1185">Reference proteome</keyword>
<gene>
    <name evidence="1" type="ORF">NEOLEDRAFT_1069606</name>
</gene>
<accession>A0A165R7G0</accession>
<protein>
    <submittedName>
        <fullName evidence="1">Uncharacterized protein</fullName>
    </submittedName>
</protein>
<dbReference type="Proteomes" id="UP000076761">
    <property type="component" value="Unassembled WGS sequence"/>
</dbReference>
<sequence>MALPDRGYTNLLSHLHRSSTSLSQEALQGAIAYYLASVQPSPTPLSASVISSPLFRPFSHAKLHALSTAFRHAVHLKCQALKKDNDAIFQRSPGARLADWVKATVKGCQGGQAVLRLVCYGGLLLGLEDVKRSIDGGSGREKVENEIVVALAEVMDMYVSMQSLAGWDKEFRPDSDCEGLDFISLALLMMSQFVPTIPSEKLKVLPLDALTSLLMSSISSVYHSGAFLVTLSDSFIRDAEGRLIAKAESSLPSVLHEVTSSPLYTSIAPLSRFCARCLSLLADRRPVDAWQAMARTLETLQSVAVRVESDWVKSPLAMVNDDKEIAPDARDLTTAIWSTLKTLLFTTIMLTQSILSSVLFLTPSRSSPHSPSSLALLSLDTLAHLSFIISQFGSISATTAGGFKELKKTVYTALDVLASDKKESDNLVKGLIRQFAGRDAATLSPPDLAKKSFALVCIEQLVPAVDDDSLESSIFPLCLPQLSSPAHRETYESAHSVVLAILSKYTRRRVHSSFADQERPTAKGKERSRLPSFVEQLIPFYTDCLIENSREGGLTLPQLRLAFSTLATSAASAPDDSLICHCIYSLISTIRLLSQASTSPPAESDSTSDTGAPAGQRLHNLTLSLISMVSALPLGLLPCVLGEIQDITELIYPITAGDLGSHSLPPPREELADALFKEILDCVGDKEKEFTMRWWYVHWEQLLGVGVGLLGHDDGHASGQENVDQ</sequence>
<dbReference type="InParanoid" id="A0A165R7G0"/>